<feature type="transmembrane region" description="Helical" evidence="8">
    <location>
        <begin position="39"/>
        <end position="64"/>
    </location>
</feature>
<evidence type="ECO:0000259" key="10">
    <source>
        <dbReference type="PROSITE" id="PS50929"/>
    </source>
</evidence>
<protein>
    <recommendedName>
        <fullName evidence="13">ABC a-pheromone efflux pump AtrD</fullName>
    </recommendedName>
</protein>
<dbReference type="SMART" id="SM00382">
    <property type="entry name" value="AAA"/>
    <property type="match status" value="2"/>
</dbReference>
<dbReference type="InterPro" id="IPR003593">
    <property type="entry name" value="AAA+_ATPase"/>
</dbReference>
<evidence type="ECO:0000259" key="9">
    <source>
        <dbReference type="PROSITE" id="PS50893"/>
    </source>
</evidence>
<evidence type="ECO:0000256" key="2">
    <source>
        <dbReference type="ARBA" id="ARBA00022692"/>
    </source>
</evidence>
<dbReference type="EMBL" id="JXNT01000001">
    <property type="protein sequence ID" value="ODM23352.1"/>
    <property type="molecule type" value="Genomic_DNA"/>
</dbReference>
<dbReference type="GO" id="GO:0090374">
    <property type="term" value="P:oligopeptide export from mitochondrion"/>
    <property type="evidence" value="ECO:0007669"/>
    <property type="project" value="TreeGrafter"/>
</dbReference>
<evidence type="ECO:0000256" key="8">
    <source>
        <dbReference type="SAM" id="Phobius"/>
    </source>
</evidence>
<dbReference type="FunFam" id="3.40.50.300:FF:003218">
    <property type="entry name" value="ABC a-pheromone efflux pump AtrD"/>
    <property type="match status" value="1"/>
</dbReference>
<evidence type="ECO:0000313" key="11">
    <source>
        <dbReference type="EMBL" id="ODM23352.1"/>
    </source>
</evidence>
<dbReference type="PROSITE" id="PS50893">
    <property type="entry name" value="ABC_TRANSPORTER_2"/>
    <property type="match status" value="2"/>
</dbReference>
<comment type="caution">
    <text evidence="11">The sequence shown here is derived from an EMBL/GenBank/DDBJ whole genome shotgun (WGS) entry which is preliminary data.</text>
</comment>
<dbReference type="PANTHER" id="PTHR43394">
    <property type="entry name" value="ATP-DEPENDENT PERMEASE MDL1, MITOCHONDRIAL"/>
    <property type="match status" value="1"/>
</dbReference>
<dbReference type="Gene3D" id="3.40.50.300">
    <property type="entry name" value="P-loop containing nucleotide triphosphate hydrolases"/>
    <property type="match status" value="2"/>
</dbReference>
<dbReference type="CDD" id="cd18577">
    <property type="entry name" value="ABC_6TM_Pgp_ABCB1_D1_like"/>
    <property type="match status" value="1"/>
</dbReference>
<evidence type="ECO:0000256" key="5">
    <source>
        <dbReference type="ARBA" id="ARBA00022989"/>
    </source>
</evidence>
<dbReference type="OrthoDB" id="6500128at2759"/>
<dbReference type="Pfam" id="PF00664">
    <property type="entry name" value="ABC_membrane"/>
    <property type="match status" value="2"/>
</dbReference>
<evidence type="ECO:0008006" key="13">
    <source>
        <dbReference type="Google" id="ProtNLM"/>
    </source>
</evidence>
<dbReference type="FunFam" id="3.40.50.300:FF:001471">
    <property type="entry name" value="P-loop containing nucleoside triphosphate hydrolase protein"/>
    <property type="match status" value="1"/>
</dbReference>
<feature type="transmembrane region" description="Helical" evidence="8">
    <location>
        <begin position="807"/>
        <end position="827"/>
    </location>
</feature>
<dbReference type="SUPFAM" id="SSF90123">
    <property type="entry name" value="ABC transporter transmembrane region"/>
    <property type="match status" value="2"/>
</dbReference>
<evidence type="ECO:0000256" key="7">
    <source>
        <dbReference type="SAM" id="MobiDB-lite"/>
    </source>
</evidence>
<feature type="domain" description="ABC transporter" evidence="9">
    <location>
        <begin position="368"/>
        <end position="607"/>
    </location>
</feature>
<proteinExistence type="predicted"/>
<dbReference type="InterPro" id="IPR011527">
    <property type="entry name" value="ABC1_TM_dom"/>
</dbReference>
<feature type="transmembrane region" description="Helical" evidence="8">
    <location>
        <begin position="765"/>
        <end position="786"/>
    </location>
</feature>
<dbReference type="SUPFAM" id="SSF52540">
    <property type="entry name" value="P-loop containing nucleoside triphosphate hydrolases"/>
    <property type="match status" value="2"/>
</dbReference>
<dbReference type="STRING" id="573508.A0A1E3BQW1"/>
<dbReference type="PROSITE" id="PS00211">
    <property type="entry name" value="ABC_TRANSPORTER_1"/>
    <property type="match status" value="1"/>
</dbReference>
<dbReference type="VEuPathDB" id="FungiDB:SI65_00941"/>
<keyword evidence="2 8" id="KW-0812">Transmembrane</keyword>
<feature type="transmembrane region" description="Helical" evidence="8">
    <location>
        <begin position="985"/>
        <end position="1012"/>
    </location>
</feature>
<keyword evidence="4" id="KW-0067">ATP-binding</keyword>
<dbReference type="InterPro" id="IPR027417">
    <property type="entry name" value="P-loop_NTPase"/>
</dbReference>
<dbReference type="PANTHER" id="PTHR43394:SF15">
    <property type="entry name" value="ALPHA-FACTOR-TRANSPORTING ATPASE"/>
    <property type="match status" value="1"/>
</dbReference>
<keyword evidence="6 8" id="KW-0472">Membrane</keyword>
<feature type="transmembrane region" description="Helical" evidence="8">
    <location>
        <begin position="190"/>
        <end position="209"/>
    </location>
</feature>
<feature type="region of interest" description="Disordered" evidence="7">
    <location>
        <begin position="717"/>
        <end position="739"/>
    </location>
</feature>
<keyword evidence="5 8" id="KW-1133">Transmembrane helix</keyword>
<feature type="transmembrane region" description="Helical" evidence="8">
    <location>
        <begin position="84"/>
        <end position="112"/>
    </location>
</feature>
<name>A0A1E3BQW1_ASPCR</name>
<dbReference type="Pfam" id="PF00005">
    <property type="entry name" value="ABC_tran"/>
    <property type="match status" value="2"/>
</dbReference>
<organism evidence="11 12">
    <name type="scientific">Aspergillus cristatus</name>
    <name type="common">Chinese Fuzhuan brick tea-fermentation fungus</name>
    <name type="synonym">Eurotium cristatum</name>
    <dbReference type="NCBI Taxonomy" id="573508"/>
    <lineage>
        <taxon>Eukaryota</taxon>
        <taxon>Fungi</taxon>
        <taxon>Dikarya</taxon>
        <taxon>Ascomycota</taxon>
        <taxon>Pezizomycotina</taxon>
        <taxon>Eurotiomycetes</taxon>
        <taxon>Eurotiomycetidae</taxon>
        <taxon>Eurotiales</taxon>
        <taxon>Aspergillaceae</taxon>
        <taxon>Aspergillus</taxon>
        <taxon>Aspergillus subgen. Aspergillus</taxon>
    </lineage>
</organism>
<feature type="transmembrane region" description="Helical" evidence="8">
    <location>
        <begin position="1024"/>
        <end position="1045"/>
    </location>
</feature>
<evidence type="ECO:0000313" key="12">
    <source>
        <dbReference type="Proteomes" id="UP000094569"/>
    </source>
</evidence>
<feature type="domain" description="ABC transporter" evidence="9">
    <location>
        <begin position="1084"/>
        <end position="1332"/>
    </location>
</feature>
<comment type="subcellular location">
    <subcellularLocation>
        <location evidence="1">Membrane</location>
        <topology evidence="1">Multi-pass membrane protein</topology>
    </subcellularLocation>
</comment>
<dbReference type="GO" id="GO:0016887">
    <property type="term" value="F:ATP hydrolysis activity"/>
    <property type="evidence" value="ECO:0007669"/>
    <property type="project" value="InterPro"/>
</dbReference>
<keyword evidence="3" id="KW-0547">Nucleotide-binding</keyword>
<evidence type="ECO:0000256" key="4">
    <source>
        <dbReference type="ARBA" id="ARBA00022840"/>
    </source>
</evidence>
<dbReference type="InterPro" id="IPR017871">
    <property type="entry name" value="ABC_transporter-like_CS"/>
</dbReference>
<evidence type="ECO:0000256" key="3">
    <source>
        <dbReference type="ARBA" id="ARBA00022741"/>
    </source>
</evidence>
<dbReference type="PROSITE" id="PS50929">
    <property type="entry name" value="ABC_TM1F"/>
    <property type="match status" value="2"/>
</dbReference>
<evidence type="ECO:0000256" key="1">
    <source>
        <dbReference type="ARBA" id="ARBA00004141"/>
    </source>
</evidence>
<feature type="domain" description="ABC transmembrane type-1" evidence="10">
    <location>
        <begin position="768"/>
        <end position="1050"/>
    </location>
</feature>
<reference evidence="11 12" key="1">
    <citation type="journal article" date="2016" name="BMC Genomics">
        <title>Comparative genomic and transcriptomic analyses of the Fuzhuan brick tea-fermentation fungus Aspergillus cristatus.</title>
        <authorList>
            <person name="Ge Y."/>
            <person name="Wang Y."/>
            <person name="Liu Y."/>
            <person name="Tan Y."/>
            <person name="Ren X."/>
            <person name="Zhang X."/>
            <person name="Hyde K.D."/>
            <person name="Liu Y."/>
            <person name="Liu Z."/>
        </authorList>
    </citation>
    <scope>NUCLEOTIDE SEQUENCE [LARGE SCALE GENOMIC DNA]</scope>
    <source>
        <strain evidence="11 12">GZAAS20.1005</strain>
    </source>
</reference>
<feature type="domain" description="ABC transmembrane type-1" evidence="10">
    <location>
        <begin position="40"/>
        <end position="332"/>
    </location>
</feature>
<dbReference type="InterPro" id="IPR039421">
    <property type="entry name" value="Type_1_exporter"/>
</dbReference>
<gene>
    <name evidence="11" type="ORF">SI65_00941</name>
</gene>
<dbReference type="GO" id="GO:0015421">
    <property type="term" value="F:ABC-type oligopeptide transporter activity"/>
    <property type="evidence" value="ECO:0007669"/>
    <property type="project" value="TreeGrafter"/>
</dbReference>
<dbReference type="InterPro" id="IPR036640">
    <property type="entry name" value="ABC1_TM_sf"/>
</dbReference>
<dbReference type="CDD" id="cd18578">
    <property type="entry name" value="ABC_6TM_Pgp_ABCB1_D2_like"/>
    <property type="match status" value="1"/>
</dbReference>
<dbReference type="GO" id="GO:0005743">
    <property type="term" value="C:mitochondrial inner membrane"/>
    <property type="evidence" value="ECO:0007669"/>
    <property type="project" value="TreeGrafter"/>
</dbReference>
<evidence type="ECO:0000256" key="6">
    <source>
        <dbReference type="ARBA" id="ARBA00023136"/>
    </source>
</evidence>
<dbReference type="Proteomes" id="UP000094569">
    <property type="component" value="Unassembled WGS sequence"/>
</dbReference>
<accession>A0A1E3BQW1</accession>
<keyword evidence="12" id="KW-1185">Reference proteome</keyword>
<feature type="transmembrane region" description="Helical" evidence="8">
    <location>
        <begin position="882"/>
        <end position="902"/>
    </location>
</feature>
<dbReference type="Gene3D" id="1.20.1560.10">
    <property type="entry name" value="ABC transporter type 1, transmembrane domain"/>
    <property type="match status" value="2"/>
</dbReference>
<sequence>MGSKRWPTRGTSRPERRRQHRNGWMSLFSFTTANHVPTLALATSLALLAGIVMPLFAIVLGNLFNTFMVFGAGSISSQTLLDQVVSGCVQLAGLGIANWVLNGSYFLFFIVFGEQQAASARGEIFQGLLEREIEWFEGQENGTAAFLSRLQAQTHDLQMATSQPLGLVLQYAFRTIASLVLALYTSWNLSLVTLIGIPVFSAMVAFLSTKMKPSIEAQQSELTTASKIGNSAITSIDTVKCLNAQSVELCNFSFRIDKAAMHYLRHARINSLQIATIRLMMFGMFVQGFWYGSSLASSGKLSAGDVLRTFWACLIAAQSIELGLPQAIVLEKGKVAAAALMGTLNYQTDEPPDETEGASYPQYCEGDIEVNNASFAYASQPERPVLNSASFFFPAGETTFVIGKSGSGKSTLGQLLMRFYLPTSGEIHIDGNPIESLSINWIRNNITLLEQKSMLFNESILTNIGFGRREGEPVGENDVQDCVDMAMLQSTIDNMPRGIETCVGSGGGFLSGGQRQRVAIARARLRDTPILILDEPTSALDSANRMAVMKAIRKWRKGKTTIVITHDMTQIQDDDFVYVMEHGSVVQSGYRSALEKDTESDLFAAKALHETMRDSTNHDPADDTSDNNTLIAESLHETSENIPDLPLKSPTAPYGRHRRSIFQELLPSPARNGGFEDEDLLDQPGIPMRRLDSARVNKRKSVLMDLQDRRLSVAPFQPIDPNRRKSINPYGSQTKPERLSRQQHETSIYGIMKTIIPNLTSWQRLLLLIGFVCTLSHASATPLFSYCMSELFGTFYDKHASATRWSLAVLAVAIGDATVSFFMHYLLELCGEAWVDSLRKKALRCVLDQPKQWFEDEANAPSKLVACLDQNGEDIRNLVGRFAGFALVAATITVLAVIWSLVSCWKLTLVTLACGPVIYAITRGFEGTSGYWEKRCNEAGRGAGEVFVEAFSEVRTVRTLTLESFFHKKHIKAAGKCMSMGLKRAGYTGVLFGLAESTIMFVSALIFYYGAILVSSAEFTVKDIMTTFSMLLFSIGYAGTVLSWIPQIGTSRDMAAQLLRLANLPEGVSHEHKGSMGISRAAPVTITGLNFRYPSRDDTLVLRDISFTIPRDSCTAIVGRSGSGKSTIASLLLSLYESPPSTSNLPAISLGGVDIRRLHIATLRSLVSIVSQQPTIFPGTIQENISYGLDINSPLRSMRNIHAAAQAAGIDDFITSLPSGYLTEIGDGSVGLSGGQAQRLVIARALVRRPQILILDEATSALDPTNAEVIRQTVRKLVKAKLGLTVVIITHAREMMEIADQVVVLEQGCLVERGEYGELVKRDGGRLRALVEECM</sequence>
<dbReference type="InterPro" id="IPR003439">
    <property type="entry name" value="ABC_transporter-like_ATP-bd"/>
</dbReference>
<dbReference type="GO" id="GO:0005524">
    <property type="term" value="F:ATP binding"/>
    <property type="evidence" value="ECO:0007669"/>
    <property type="project" value="UniProtKB-KW"/>
</dbReference>